<keyword evidence="4 8" id="KW-0560">Oxidoreductase</keyword>
<reference evidence="10" key="1">
    <citation type="journal article" date="2014" name="BMC Genomics">
        <title>Genome characteristics reveal the impact of lichenization on lichen-forming fungus Endocarpon pusillum Hedwig (Verrucariales, Ascomycota).</title>
        <authorList>
            <person name="Wang Y.-Y."/>
            <person name="Liu B."/>
            <person name="Zhang X.-Y."/>
            <person name="Zhou Q.-M."/>
            <person name="Zhang T."/>
            <person name="Li H."/>
            <person name="Yu Y.-F."/>
            <person name="Zhang X.-L."/>
            <person name="Hao X.-Y."/>
            <person name="Wang M."/>
            <person name="Wang L."/>
            <person name="Wei J.-C."/>
        </authorList>
    </citation>
    <scope>NUCLEOTIDE SEQUENCE [LARGE SCALE GENOMIC DNA]</scope>
    <source>
        <strain evidence="10">Z07020 / HMAS-L-300199</strain>
    </source>
</reference>
<evidence type="ECO:0000256" key="8">
    <source>
        <dbReference type="RuleBase" id="RU000461"/>
    </source>
</evidence>
<dbReference type="PRINTS" id="PR00463">
    <property type="entry name" value="EP450I"/>
</dbReference>
<dbReference type="PANTHER" id="PTHR24287">
    <property type="entry name" value="P450, PUTATIVE (EUROFUNG)-RELATED"/>
    <property type="match status" value="1"/>
</dbReference>
<sequence length="482" mass="54948">MLDRWVILPPLLALAYFILSRCHWRYQLYHFSKLNDCQDAPHEGSWLDCHTGVFKAITLGRNFRRKTSLDYTNQLFEKYGNTYSTKILGQNVLFTCDHANIDHILSAAFADYDSSSTRAHLFEAPAPRGIFAVDGQRWKDTRKLYRKQFSNNRLICDFDDLERHVQNFIKKVPDNGQPFDIHALFYNLGLDTTFAFTVGKPVNALSSDQTPEEKQIMEDLECVKETITRDAFIGPLRHFYDRGAFLRASQRLRNFSEASAIQAVYDAQKERNSDLKLSSGQQQPYTFVRGLSKEIDDVPLIVDQSVSALLAGVDTIAGLLSTTFFLLARNARVMQKLRASIIDNVGHERPTYDQLKQLTYMQQVFNEVLRLFPPIPFNHRTANKNTFLPRGGGLDGSSKIFVEKGVQVVFSTWASHRMSDAFGEDCDAFAPERWEKLRAHPLGFAPFSRGPRVCPGREYYLSSIYLVLASARTSFSKGVFAN</sequence>
<dbReference type="Proteomes" id="UP000019373">
    <property type="component" value="Unassembled WGS sequence"/>
</dbReference>
<evidence type="ECO:0000313" key="10">
    <source>
        <dbReference type="Proteomes" id="UP000019373"/>
    </source>
</evidence>
<dbReference type="eggNOG" id="KOG0157">
    <property type="taxonomic scope" value="Eukaryota"/>
</dbReference>
<dbReference type="SUPFAM" id="SSF48264">
    <property type="entry name" value="Cytochrome P450"/>
    <property type="match status" value="1"/>
</dbReference>
<dbReference type="InterPro" id="IPR002401">
    <property type="entry name" value="Cyt_P450_E_grp-I"/>
</dbReference>
<keyword evidence="3 7" id="KW-0479">Metal-binding</keyword>
<gene>
    <name evidence="9" type="ORF">EPUS_08113</name>
</gene>
<evidence type="ECO:0000256" key="2">
    <source>
        <dbReference type="ARBA" id="ARBA00010617"/>
    </source>
</evidence>
<accession>U1HTW8</accession>
<dbReference type="RefSeq" id="XP_007800265.1">
    <property type="nucleotide sequence ID" value="XM_007802074.1"/>
</dbReference>
<comment type="cofactor">
    <cofactor evidence="1 7">
        <name>heme</name>
        <dbReference type="ChEBI" id="CHEBI:30413"/>
    </cofactor>
</comment>
<dbReference type="EMBL" id="KE720898">
    <property type="protein sequence ID" value="ERF74065.1"/>
    <property type="molecule type" value="Genomic_DNA"/>
</dbReference>
<dbReference type="HOGENOM" id="CLU_001570_27_0_1"/>
<dbReference type="InterPro" id="IPR047146">
    <property type="entry name" value="Cyt_P450_E_CYP52_fungi"/>
</dbReference>
<dbReference type="PANTHER" id="PTHR24287:SF17">
    <property type="entry name" value="P450, PUTATIVE (EUROFUNG)-RELATED"/>
    <property type="match status" value="1"/>
</dbReference>
<dbReference type="PROSITE" id="PS00086">
    <property type="entry name" value="CYTOCHROME_P450"/>
    <property type="match status" value="1"/>
</dbReference>
<comment type="similarity">
    <text evidence="2 8">Belongs to the cytochrome P450 family.</text>
</comment>
<dbReference type="InterPro" id="IPR017972">
    <property type="entry name" value="Cyt_P450_CS"/>
</dbReference>
<evidence type="ECO:0000256" key="5">
    <source>
        <dbReference type="ARBA" id="ARBA00023004"/>
    </source>
</evidence>
<dbReference type="GO" id="GO:0016705">
    <property type="term" value="F:oxidoreductase activity, acting on paired donors, with incorporation or reduction of molecular oxygen"/>
    <property type="evidence" value="ECO:0007669"/>
    <property type="project" value="InterPro"/>
</dbReference>
<dbReference type="PRINTS" id="PR00385">
    <property type="entry name" value="P450"/>
</dbReference>
<dbReference type="GO" id="GO:0005506">
    <property type="term" value="F:iron ion binding"/>
    <property type="evidence" value="ECO:0007669"/>
    <property type="project" value="InterPro"/>
</dbReference>
<dbReference type="InterPro" id="IPR001128">
    <property type="entry name" value="Cyt_P450"/>
</dbReference>
<dbReference type="GeneID" id="19242964"/>
<protein>
    <recommendedName>
        <fullName evidence="11">Cytochrome P450</fullName>
    </recommendedName>
</protein>
<evidence type="ECO:0000256" key="6">
    <source>
        <dbReference type="ARBA" id="ARBA00023033"/>
    </source>
</evidence>
<feature type="binding site" description="axial binding residue" evidence="7">
    <location>
        <position position="454"/>
    </location>
    <ligand>
        <name>heme</name>
        <dbReference type="ChEBI" id="CHEBI:30413"/>
    </ligand>
    <ligandPart>
        <name>Fe</name>
        <dbReference type="ChEBI" id="CHEBI:18248"/>
    </ligandPart>
</feature>
<dbReference type="Gene3D" id="1.10.630.10">
    <property type="entry name" value="Cytochrome P450"/>
    <property type="match status" value="1"/>
</dbReference>
<keyword evidence="10" id="KW-1185">Reference proteome</keyword>
<evidence type="ECO:0000256" key="4">
    <source>
        <dbReference type="ARBA" id="ARBA00023002"/>
    </source>
</evidence>
<keyword evidence="6 8" id="KW-0503">Monooxygenase</keyword>
<dbReference type="OMA" id="HYAMIVL"/>
<organism evidence="9 10">
    <name type="scientific">Endocarpon pusillum (strain Z07020 / HMAS-L-300199)</name>
    <name type="common">Lichen-forming fungus</name>
    <dbReference type="NCBI Taxonomy" id="1263415"/>
    <lineage>
        <taxon>Eukaryota</taxon>
        <taxon>Fungi</taxon>
        <taxon>Dikarya</taxon>
        <taxon>Ascomycota</taxon>
        <taxon>Pezizomycotina</taxon>
        <taxon>Eurotiomycetes</taxon>
        <taxon>Chaetothyriomycetidae</taxon>
        <taxon>Verrucariales</taxon>
        <taxon>Verrucariaceae</taxon>
        <taxon>Endocarpon</taxon>
    </lineage>
</organism>
<dbReference type="Pfam" id="PF00067">
    <property type="entry name" value="p450"/>
    <property type="match status" value="1"/>
</dbReference>
<dbReference type="GO" id="GO:0020037">
    <property type="term" value="F:heme binding"/>
    <property type="evidence" value="ECO:0007669"/>
    <property type="project" value="InterPro"/>
</dbReference>
<evidence type="ECO:0000313" key="9">
    <source>
        <dbReference type="EMBL" id="ERF74065.1"/>
    </source>
</evidence>
<dbReference type="GO" id="GO:0004497">
    <property type="term" value="F:monooxygenase activity"/>
    <property type="evidence" value="ECO:0007669"/>
    <property type="project" value="UniProtKB-KW"/>
</dbReference>
<evidence type="ECO:0000256" key="1">
    <source>
        <dbReference type="ARBA" id="ARBA00001971"/>
    </source>
</evidence>
<dbReference type="InterPro" id="IPR036396">
    <property type="entry name" value="Cyt_P450_sf"/>
</dbReference>
<name>U1HTW8_ENDPU</name>
<evidence type="ECO:0000256" key="7">
    <source>
        <dbReference type="PIRSR" id="PIRSR602401-1"/>
    </source>
</evidence>
<proteinExistence type="inferred from homology"/>
<evidence type="ECO:0008006" key="11">
    <source>
        <dbReference type="Google" id="ProtNLM"/>
    </source>
</evidence>
<keyword evidence="7 8" id="KW-0349">Heme</keyword>
<keyword evidence="5 7" id="KW-0408">Iron</keyword>
<evidence type="ECO:0000256" key="3">
    <source>
        <dbReference type="ARBA" id="ARBA00022723"/>
    </source>
</evidence>
<dbReference type="AlphaFoldDB" id="U1HTW8"/>
<dbReference type="OrthoDB" id="1470350at2759"/>